<sequence length="449" mass="49129">MMEETKRLFSDAYLKKLIVPLIFEQTLAITVGMADTMMVSSVGEAAVSGVSLVDQINNLMIAVLAAVATGGAVVAAQYLGAKQKENACRSAKQLLYTLIFFGVVLMAVSLLIRKQILRLFFGSIDDTVMQAALIYFVITGLSFPFLAIYNAGAALFRSMGNSNISLRISLIMNIINIAGNAICVFALHMGVAGVAVPSLVSRGVAAVIVTILLLDTTLPVHYEKERFHLDGNMIQRILYIGIPSGIENGIFELGRVIVVSLIATFGTVQIAANGVANNLDGVGCIIGKGMGLAMITVIGQCVGARNEEQIQFYTKKLMKITYIGTFLLDITILIFLKPLLSIYGLRTETLHLAWILVMIHNGCAILLWPLSFVLPNMLRACNDVRYTMVVSLTSMFINRIVFSWILGLHFGMGAIGVWIAMIIDWICRIVFFVGRYKAGTWKKTMYRLS</sequence>
<dbReference type="GO" id="GO:0042910">
    <property type="term" value="F:xenobiotic transmembrane transporter activity"/>
    <property type="evidence" value="ECO:0007669"/>
    <property type="project" value="InterPro"/>
</dbReference>
<feature type="transmembrane region" description="Helical" evidence="13">
    <location>
        <begin position="320"/>
        <end position="340"/>
    </location>
</feature>
<comment type="function">
    <text evidence="1">Multidrug efflux pump.</text>
</comment>
<keyword evidence="15" id="KW-1185">Reference proteome</keyword>
<feature type="transmembrane region" description="Helical" evidence="13">
    <location>
        <begin position="132"/>
        <end position="156"/>
    </location>
</feature>
<dbReference type="CDD" id="cd13137">
    <property type="entry name" value="MATE_NorM_like"/>
    <property type="match status" value="1"/>
</dbReference>
<evidence type="ECO:0000256" key="2">
    <source>
        <dbReference type="ARBA" id="ARBA00004651"/>
    </source>
</evidence>
<keyword evidence="7" id="KW-1003">Cell membrane</keyword>
<feature type="transmembrane region" description="Helical" evidence="13">
    <location>
        <begin position="412"/>
        <end position="433"/>
    </location>
</feature>
<keyword evidence="5" id="KW-0813">Transport</keyword>
<keyword evidence="9 13" id="KW-1133">Transmembrane helix</keyword>
<dbReference type="InterPro" id="IPR048279">
    <property type="entry name" value="MdtK-like"/>
</dbReference>
<dbReference type="GO" id="GO:0005886">
    <property type="term" value="C:plasma membrane"/>
    <property type="evidence" value="ECO:0007669"/>
    <property type="project" value="UniProtKB-SubCell"/>
</dbReference>
<evidence type="ECO:0000256" key="11">
    <source>
        <dbReference type="ARBA" id="ARBA00023136"/>
    </source>
</evidence>
<keyword evidence="11 13" id="KW-0472">Membrane</keyword>
<comment type="similarity">
    <text evidence="3">Belongs to the multi antimicrobial extrusion (MATE) (TC 2.A.66.1) family.</text>
</comment>
<dbReference type="GO" id="GO:0015297">
    <property type="term" value="F:antiporter activity"/>
    <property type="evidence" value="ECO:0007669"/>
    <property type="project" value="UniProtKB-KW"/>
</dbReference>
<dbReference type="Proteomes" id="UP001286174">
    <property type="component" value="Unassembled WGS sequence"/>
</dbReference>
<evidence type="ECO:0000256" key="4">
    <source>
        <dbReference type="ARBA" id="ARBA00020268"/>
    </source>
</evidence>
<dbReference type="NCBIfam" id="TIGR00797">
    <property type="entry name" value="matE"/>
    <property type="match status" value="1"/>
</dbReference>
<dbReference type="AlphaFoldDB" id="A0AB35U4B3"/>
<dbReference type="Pfam" id="PF01554">
    <property type="entry name" value="MatE"/>
    <property type="match status" value="2"/>
</dbReference>
<comment type="subcellular location">
    <subcellularLocation>
        <location evidence="2">Cell membrane</location>
        <topology evidence="2">Multi-pass membrane protein</topology>
    </subcellularLocation>
</comment>
<gene>
    <name evidence="14" type="ORF">MOZ60_09585</name>
</gene>
<accession>A0AB35U4B3</accession>
<proteinExistence type="inferred from homology"/>
<dbReference type="GO" id="GO:0006811">
    <property type="term" value="P:monoatomic ion transport"/>
    <property type="evidence" value="ECO:0007669"/>
    <property type="project" value="UniProtKB-KW"/>
</dbReference>
<evidence type="ECO:0000313" key="15">
    <source>
        <dbReference type="Proteomes" id="UP001286174"/>
    </source>
</evidence>
<evidence type="ECO:0000256" key="8">
    <source>
        <dbReference type="ARBA" id="ARBA00022692"/>
    </source>
</evidence>
<organism evidence="14 15">
    <name type="scientific">Grylomicrobium aquisgranensis</name>
    <dbReference type="NCBI Taxonomy" id="2926318"/>
    <lineage>
        <taxon>Bacteria</taxon>
        <taxon>Bacillati</taxon>
        <taxon>Bacillota</taxon>
        <taxon>Erysipelotrichia</taxon>
        <taxon>Erysipelotrichales</taxon>
        <taxon>Erysipelotrichaceae</taxon>
        <taxon>Grylomicrobium</taxon>
    </lineage>
</organism>
<feature type="transmembrane region" description="Helical" evidence="13">
    <location>
        <begin position="21"/>
        <end position="39"/>
    </location>
</feature>
<evidence type="ECO:0000256" key="3">
    <source>
        <dbReference type="ARBA" id="ARBA00010199"/>
    </source>
</evidence>
<keyword evidence="8 13" id="KW-0812">Transmembrane</keyword>
<feature type="transmembrane region" description="Helical" evidence="13">
    <location>
        <begin position="59"/>
        <end position="81"/>
    </location>
</feature>
<evidence type="ECO:0000256" key="1">
    <source>
        <dbReference type="ARBA" id="ARBA00003408"/>
    </source>
</evidence>
<dbReference type="PIRSF" id="PIRSF006603">
    <property type="entry name" value="DinF"/>
    <property type="match status" value="1"/>
</dbReference>
<feature type="transmembrane region" description="Helical" evidence="13">
    <location>
        <begin position="194"/>
        <end position="214"/>
    </location>
</feature>
<dbReference type="RefSeq" id="WP_370596497.1">
    <property type="nucleotide sequence ID" value="NZ_JALBUR010000032.1"/>
</dbReference>
<evidence type="ECO:0000256" key="7">
    <source>
        <dbReference type="ARBA" id="ARBA00022475"/>
    </source>
</evidence>
<evidence type="ECO:0000256" key="5">
    <source>
        <dbReference type="ARBA" id="ARBA00022448"/>
    </source>
</evidence>
<name>A0AB35U4B3_9FIRM</name>
<dbReference type="EMBL" id="JALBUR010000032">
    <property type="protein sequence ID" value="MDX8420335.1"/>
    <property type="molecule type" value="Genomic_DNA"/>
</dbReference>
<feature type="transmembrane region" description="Helical" evidence="13">
    <location>
        <begin position="93"/>
        <end position="112"/>
    </location>
</feature>
<feature type="transmembrane region" description="Helical" evidence="13">
    <location>
        <begin position="352"/>
        <end position="374"/>
    </location>
</feature>
<evidence type="ECO:0000256" key="10">
    <source>
        <dbReference type="ARBA" id="ARBA00023065"/>
    </source>
</evidence>
<feature type="transmembrane region" description="Helical" evidence="13">
    <location>
        <begin position="386"/>
        <end position="406"/>
    </location>
</feature>
<reference evidence="14 15" key="1">
    <citation type="submission" date="2022-03" db="EMBL/GenBank/DDBJ databases">
        <title>Novel taxa within the pig intestine.</title>
        <authorList>
            <person name="Wylensek D."/>
            <person name="Bishof K."/>
            <person name="Afrizal A."/>
            <person name="Clavel T."/>
        </authorList>
    </citation>
    <scope>NUCLEOTIDE SEQUENCE [LARGE SCALE GENOMIC DNA]</scope>
    <source>
        <strain evidence="14 15">CLA-KB-P133</strain>
    </source>
</reference>
<comment type="caution">
    <text evidence="14">The sequence shown here is derived from an EMBL/GenBank/DDBJ whole genome shotgun (WGS) entry which is preliminary data.</text>
</comment>
<evidence type="ECO:0000256" key="6">
    <source>
        <dbReference type="ARBA" id="ARBA00022449"/>
    </source>
</evidence>
<evidence type="ECO:0000256" key="12">
    <source>
        <dbReference type="ARBA" id="ARBA00031636"/>
    </source>
</evidence>
<feature type="transmembrane region" description="Helical" evidence="13">
    <location>
        <begin position="168"/>
        <end position="188"/>
    </location>
</feature>
<dbReference type="InterPro" id="IPR050222">
    <property type="entry name" value="MATE_MdtK"/>
</dbReference>
<evidence type="ECO:0000256" key="13">
    <source>
        <dbReference type="SAM" id="Phobius"/>
    </source>
</evidence>
<dbReference type="PANTHER" id="PTHR43298">
    <property type="entry name" value="MULTIDRUG RESISTANCE PROTEIN NORM-RELATED"/>
    <property type="match status" value="1"/>
</dbReference>
<keyword evidence="10" id="KW-0406">Ion transport</keyword>
<protein>
    <recommendedName>
        <fullName evidence="4">Probable multidrug resistance protein NorM</fullName>
    </recommendedName>
    <alternativeName>
        <fullName evidence="12">Multidrug-efflux transporter</fullName>
    </alternativeName>
</protein>
<dbReference type="PANTHER" id="PTHR43298:SF2">
    <property type="entry name" value="FMN_FAD EXPORTER YEEO-RELATED"/>
    <property type="match status" value="1"/>
</dbReference>
<evidence type="ECO:0000313" key="14">
    <source>
        <dbReference type="EMBL" id="MDX8420335.1"/>
    </source>
</evidence>
<dbReference type="InterPro" id="IPR002528">
    <property type="entry name" value="MATE_fam"/>
</dbReference>
<keyword evidence="6" id="KW-0050">Antiport</keyword>
<evidence type="ECO:0000256" key="9">
    <source>
        <dbReference type="ARBA" id="ARBA00022989"/>
    </source>
</evidence>